<dbReference type="Gene3D" id="3.30.70.2520">
    <property type="match status" value="1"/>
</dbReference>
<dbReference type="InterPro" id="IPR010031">
    <property type="entry name" value="FAD_lactone_oxidase-like"/>
</dbReference>
<dbReference type="Gene3D" id="3.30.43.10">
    <property type="entry name" value="Uridine Diphospho-n-acetylenolpyruvylglucosamine Reductase, domain 2"/>
    <property type="match status" value="1"/>
</dbReference>
<comment type="caution">
    <text evidence="4">The sequence shown here is derived from an EMBL/GenBank/DDBJ whole genome shotgun (WGS) entry which is preliminary data.</text>
</comment>
<keyword evidence="1" id="KW-0285">Flavoprotein</keyword>
<dbReference type="InterPro" id="IPR016171">
    <property type="entry name" value="Vanillyl_alc_oxidase_C-sub2"/>
</dbReference>
<dbReference type="InterPro" id="IPR036318">
    <property type="entry name" value="FAD-bd_PCMH-like_sf"/>
</dbReference>
<feature type="domain" description="FAD-binding PCMH-type" evidence="3">
    <location>
        <begin position="51"/>
        <end position="219"/>
    </location>
</feature>
<keyword evidence="1" id="KW-0274">FAD</keyword>
<keyword evidence="2" id="KW-0560">Oxidoreductase</keyword>
<dbReference type="PANTHER" id="PTHR43762">
    <property type="entry name" value="L-GULONOLACTONE OXIDASE"/>
    <property type="match status" value="1"/>
</dbReference>
<organism evidence="4 5">
    <name type="scientific">Hyalangium rubrum</name>
    <dbReference type="NCBI Taxonomy" id="3103134"/>
    <lineage>
        <taxon>Bacteria</taxon>
        <taxon>Pseudomonadati</taxon>
        <taxon>Myxococcota</taxon>
        <taxon>Myxococcia</taxon>
        <taxon>Myxococcales</taxon>
        <taxon>Cystobacterineae</taxon>
        <taxon>Archangiaceae</taxon>
        <taxon>Hyalangium</taxon>
    </lineage>
</organism>
<dbReference type="PANTHER" id="PTHR43762:SF1">
    <property type="entry name" value="D-ARABINONO-1,4-LACTONE OXIDASE"/>
    <property type="match status" value="1"/>
</dbReference>
<dbReference type="InterPro" id="IPR016167">
    <property type="entry name" value="FAD-bd_PCMH_sub1"/>
</dbReference>
<accession>A0ABU5HIP3</accession>
<dbReference type="InterPro" id="IPR007173">
    <property type="entry name" value="ALO_C"/>
</dbReference>
<evidence type="ECO:0000313" key="4">
    <source>
        <dbReference type="EMBL" id="MDY7233231.1"/>
    </source>
</evidence>
<dbReference type="RefSeq" id="WP_321551944.1">
    <property type="nucleotide sequence ID" value="NZ_JAXIVS010000030.1"/>
</dbReference>
<name>A0ABU5HIP3_9BACT</name>
<dbReference type="Pfam" id="PF04030">
    <property type="entry name" value="ALO"/>
    <property type="match status" value="1"/>
</dbReference>
<dbReference type="PIRSF" id="PIRSF000136">
    <property type="entry name" value="LGO_GLO"/>
    <property type="match status" value="1"/>
</dbReference>
<dbReference type="InterPro" id="IPR016169">
    <property type="entry name" value="FAD-bd_PCMH_sub2"/>
</dbReference>
<evidence type="ECO:0000256" key="1">
    <source>
        <dbReference type="ARBA" id="ARBA00022827"/>
    </source>
</evidence>
<dbReference type="InterPro" id="IPR016166">
    <property type="entry name" value="FAD-bd_PCMH"/>
</dbReference>
<keyword evidence="5" id="KW-1185">Reference proteome</keyword>
<dbReference type="InterPro" id="IPR006094">
    <property type="entry name" value="Oxid_FAD_bind_N"/>
</dbReference>
<gene>
    <name evidence="4" type="ORF">SYV04_42990</name>
</gene>
<protein>
    <submittedName>
        <fullName evidence="4">D-arabinono-1,4-lactone oxidase</fullName>
    </submittedName>
</protein>
<reference evidence="4 5" key="1">
    <citation type="submission" date="2023-12" db="EMBL/GenBank/DDBJ databases">
        <title>the genome sequence of Hyalangium sp. s54d21.</title>
        <authorList>
            <person name="Zhang X."/>
        </authorList>
    </citation>
    <scope>NUCLEOTIDE SEQUENCE [LARGE SCALE GENOMIC DNA]</scope>
    <source>
        <strain evidence="5">s54d21</strain>
    </source>
</reference>
<evidence type="ECO:0000256" key="2">
    <source>
        <dbReference type="ARBA" id="ARBA00023002"/>
    </source>
</evidence>
<dbReference type="SUPFAM" id="SSF56176">
    <property type="entry name" value="FAD-binding/transporter-associated domain-like"/>
    <property type="match status" value="1"/>
</dbReference>
<dbReference type="Gene3D" id="1.10.45.10">
    <property type="entry name" value="Vanillyl-alcohol Oxidase, Chain A, domain 4"/>
    <property type="match status" value="1"/>
</dbReference>
<dbReference type="Proteomes" id="UP001291309">
    <property type="component" value="Unassembled WGS sequence"/>
</dbReference>
<proteinExistence type="predicted"/>
<sequence length="492" mass="55511">MSLLDKMLRIARTWSINTINSLVYLGSGGKRVLHEGRFQGWRGTWTNWSRMFECQPEFFKKPRTEKEICDIVARAEKVRTVGGGHSFNASPLTNGTLLSLDDYSELLELRVDSDGNHVARVQAGIRLRDLTAQLRKQGLALPVQGSTDAQSIGGLIATDVHGTGRDAGFFSTQLLSLRIVNAAGEAKTYKKGTPEFHAAIGGIGACGIVIEAEIQCVPAFNLRKSIQVRKRVDVEAQVDTLLKQHDHLSFYYIGGVDTESVRMNLWEHTQDKPSPLYQLRKMMSELEDMVLSGYLLGLARLLHLSKLFANFGLWALKLLQSNRSQVLPSNEGFPRRLYFHHDELEYGVPFENHRRCLHEILEMLKERRFVTILELRFTPDTSQALLAPGAHRRTCYFDLTPSLSTDPSEVFAEAERILVKHGGQVHLGKATWATQETMKQMYGKWWSQFLAVRRKQDPKGKFINDFVGRLLAGSEERTPVQEAEEVGMRAAS</sequence>
<dbReference type="Gene3D" id="3.30.465.10">
    <property type="match status" value="1"/>
</dbReference>
<dbReference type="Pfam" id="PF01565">
    <property type="entry name" value="FAD_binding_4"/>
    <property type="match status" value="1"/>
</dbReference>
<evidence type="ECO:0000313" key="5">
    <source>
        <dbReference type="Proteomes" id="UP001291309"/>
    </source>
</evidence>
<evidence type="ECO:0000259" key="3">
    <source>
        <dbReference type="PROSITE" id="PS51387"/>
    </source>
</evidence>
<dbReference type="EMBL" id="JAXIVS010000030">
    <property type="protein sequence ID" value="MDY7233231.1"/>
    <property type="molecule type" value="Genomic_DNA"/>
</dbReference>
<dbReference type="PROSITE" id="PS51387">
    <property type="entry name" value="FAD_PCMH"/>
    <property type="match status" value="1"/>
</dbReference>